<dbReference type="Proteomes" id="UP000299084">
    <property type="component" value="Unassembled WGS sequence"/>
</dbReference>
<gene>
    <name evidence="1" type="primary">Cofilin-1</name>
    <name evidence="1" type="ORF">Cadr_000027692</name>
</gene>
<dbReference type="InterPro" id="IPR017904">
    <property type="entry name" value="ADF/Cofilin"/>
</dbReference>
<evidence type="ECO:0000313" key="2">
    <source>
        <dbReference type="Proteomes" id="UP000299084"/>
    </source>
</evidence>
<keyword evidence="2" id="KW-1185">Reference proteome</keyword>
<name>A0A5N4CBD4_CAMDR</name>
<accession>A0A5N4CBD4</accession>
<dbReference type="GO" id="GO:0015629">
    <property type="term" value="C:actin cytoskeleton"/>
    <property type="evidence" value="ECO:0007669"/>
    <property type="project" value="InterPro"/>
</dbReference>
<dbReference type="AlphaFoldDB" id="A0A5N4CBD4"/>
<reference evidence="1 2" key="1">
    <citation type="journal article" date="2019" name="Mol. Ecol. Resour.">
        <title>Improving Illumina assemblies with Hi-C and long reads: an example with the North African dromedary.</title>
        <authorList>
            <person name="Elbers J.P."/>
            <person name="Rogers M.F."/>
            <person name="Perelman P.L."/>
            <person name="Proskuryakova A.A."/>
            <person name="Serdyukova N.A."/>
            <person name="Johnson W.E."/>
            <person name="Horin P."/>
            <person name="Corander J."/>
            <person name="Murphy D."/>
            <person name="Burger P.A."/>
        </authorList>
    </citation>
    <scope>NUCLEOTIDE SEQUENCE [LARGE SCALE GENOMIC DNA]</scope>
    <source>
        <strain evidence="1">Drom800</strain>
        <tissue evidence="1">Blood</tissue>
    </source>
</reference>
<protein>
    <submittedName>
        <fullName evidence="1">Cofilin-1</fullName>
    </submittedName>
</protein>
<dbReference type="SUPFAM" id="SSF55753">
    <property type="entry name" value="Actin depolymerizing proteins"/>
    <property type="match status" value="1"/>
</dbReference>
<dbReference type="Gene3D" id="3.40.20.10">
    <property type="entry name" value="Severin"/>
    <property type="match status" value="1"/>
</dbReference>
<sequence>MLELINTSSETGFKSGDSLSFAGKVSVPGRVFSNMKGCKSFFTRGGEVVQGGCDLLLERGQEEPHPGGGLGMLDATCETEESKKGVWAPESAALQRKMICASSKDAIEEKLMGIKNELRENRYKETYLFLSLQWWDTPRLHREDTTNGMPVSSALLGTW</sequence>
<comment type="caution">
    <text evidence="1">The sequence shown here is derived from an EMBL/GenBank/DDBJ whole genome shotgun (WGS) entry which is preliminary data.</text>
</comment>
<proteinExistence type="predicted"/>
<dbReference type="GO" id="GO:0030042">
    <property type="term" value="P:actin filament depolymerization"/>
    <property type="evidence" value="ECO:0007669"/>
    <property type="project" value="InterPro"/>
</dbReference>
<dbReference type="PRINTS" id="PR00006">
    <property type="entry name" value="COFILIN"/>
</dbReference>
<dbReference type="EMBL" id="JWIN03000030">
    <property type="protein sequence ID" value="KAB1256221.1"/>
    <property type="molecule type" value="Genomic_DNA"/>
</dbReference>
<evidence type="ECO:0000313" key="1">
    <source>
        <dbReference type="EMBL" id="KAB1256221.1"/>
    </source>
</evidence>
<organism evidence="1 2">
    <name type="scientific">Camelus dromedarius</name>
    <name type="common">Dromedary</name>
    <name type="synonym">Arabian camel</name>
    <dbReference type="NCBI Taxonomy" id="9838"/>
    <lineage>
        <taxon>Eukaryota</taxon>
        <taxon>Metazoa</taxon>
        <taxon>Chordata</taxon>
        <taxon>Craniata</taxon>
        <taxon>Vertebrata</taxon>
        <taxon>Euteleostomi</taxon>
        <taxon>Mammalia</taxon>
        <taxon>Eutheria</taxon>
        <taxon>Laurasiatheria</taxon>
        <taxon>Artiodactyla</taxon>
        <taxon>Tylopoda</taxon>
        <taxon>Camelidae</taxon>
        <taxon>Camelus</taxon>
    </lineage>
</organism>
<dbReference type="InterPro" id="IPR029006">
    <property type="entry name" value="ADF-H/Gelsolin-like_dom_sf"/>
</dbReference>